<reference evidence="2" key="2">
    <citation type="submission" date="2015-08" db="UniProtKB">
        <authorList>
            <consortium name="WormBaseParasite"/>
        </authorList>
    </citation>
    <scope>IDENTIFICATION</scope>
</reference>
<protein>
    <submittedName>
        <fullName evidence="2">CPXV017 protein</fullName>
    </submittedName>
</protein>
<proteinExistence type="predicted"/>
<evidence type="ECO:0000313" key="2">
    <source>
        <dbReference type="WBParaSite" id="SVE_1931400.1"/>
    </source>
</evidence>
<dbReference type="AlphaFoldDB" id="A0A0K0G3K7"/>
<keyword evidence="1" id="KW-1185">Reference proteome</keyword>
<evidence type="ECO:0000313" key="1">
    <source>
        <dbReference type="Proteomes" id="UP000035680"/>
    </source>
</evidence>
<dbReference type="Proteomes" id="UP000035680">
    <property type="component" value="Unassembled WGS sequence"/>
</dbReference>
<dbReference type="WBParaSite" id="SVE_1931400.1">
    <property type="protein sequence ID" value="SVE_1931400.1"/>
    <property type="gene ID" value="SVE_1931400"/>
</dbReference>
<name>A0A0K0G3K7_STRVS</name>
<reference evidence="1" key="1">
    <citation type="submission" date="2014-07" db="EMBL/GenBank/DDBJ databases">
        <authorList>
            <person name="Martin A.A"/>
            <person name="De Silva N."/>
        </authorList>
    </citation>
    <scope>NUCLEOTIDE SEQUENCE</scope>
</reference>
<organism evidence="1 2">
    <name type="scientific">Strongyloides venezuelensis</name>
    <name type="common">Threadworm</name>
    <dbReference type="NCBI Taxonomy" id="75913"/>
    <lineage>
        <taxon>Eukaryota</taxon>
        <taxon>Metazoa</taxon>
        <taxon>Ecdysozoa</taxon>
        <taxon>Nematoda</taxon>
        <taxon>Chromadorea</taxon>
        <taxon>Rhabditida</taxon>
        <taxon>Tylenchina</taxon>
        <taxon>Panagrolaimomorpha</taxon>
        <taxon>Strongyloidoidea</taxon>
        <taxon>Strongyloididae</taxon>
        <taxon>Strongyloides</taxon>
    </lineage>
</organism>
<sequence>MPVASSVLKYISRTFFYTFLTKSPFYYLDMSRIISKILQKIVNISEECSGSEEDTVRMIQTDDESEIFESDETMQ</sequence>
<accession>A0A0K0G3K7</accession>